<organism evidence="9 10">
    <name type="scientific">Zostera marina</name>
    <name type="common">Eelgrass</name>
    <dbReference type="NCBI Taxonomy" id="29655"/>
    <lineage>
        <taxon>Eukaryota</taxon>
        <taxon>Viridiplantae</taxon>
        <taxon>Streptophyta</taxon>
        <taxon>Embryophyta</taxon>
        <taxon>Tracheophyta</taxon>
        <taxon>Spermatophyta</taxon>
        <taxon>Magnoliopsida</taxon>
        <taxon>Liliopsida</taxon>
        <taxon>Zosteraceae</taxon>
        <taxon>Zostera</taxon>
    </lineage>
</organism>
<protein>
    <submittedName>
        <fullName evidence="9">Zinc finger AN1 domain-containing stress-associated protein 12</fullName>
    </submittedName>
</protein>
<sequence length="180" mass="20355">MEGGTLEFPDLGKHCSQDSCNQLDFLPFICDGCRKVFCLEHRSYVEHACSNADDKSRVVVVCKICSLVIEKKRADEEEEKILEDHVRLGNCDVTKKVIKPRCPVKSCKEILTFSITYECKTCRQKVCFKHRFPTDHMCATAAIGESKFLLALASRRESRSAANCRRETKKVASRPSTSIS</sequence>
<dbReference type="SMART" id="SM00154">
    <property type="entry name" value="ZnF_AN1"/>
    <property type="match status" value="2"/>
</dbReference>
<dbReference type="InterPro" id="IPR000058">
    <property type="entry name" value="Znf_AN1"/>
</dbReference>
<dbReference type="PANTHER" id="PTHR14677:SF20">
    <property type="entry name" value="ZINC FINGER AN1-TYPE CONTAINING 2A-RELATED"/>
    <property type="match status" value="1"/>
</dbReference>
<evidence type="ECO:0000313" key="10">
    <source>
        <dbReference type="Proteomes" id="UP000036987"/>
    </source>
</evidence>
<evidence type="ECO:0000256" key="5">
    <source>
        <dbReference type="ARBA" id="ARBA00022833"/>
    </source>
</evidence>
<dbReference type="STRING" id="29655.A0A0K9PV38"/>
<keyword evidence="6" id="KW-0346">Stress response</keyword>
<evidence type="ECO:0000256" key="2">
    <source>
        <dbReference type="ARBA" id="ARBA00022723"/>
    </source>
</evidence>
<dbReference type="GO" id="GO:0008270">
    <property type="term" value="F:zinc ion binding"/>
    <property type="evidence" value="ECO:0007669"/>
    <property type="project" value="UniProtKB-KW"/>
</dbReference>
<dbReference type="InterPro" id="IPR035896">
    <property type="entry name" value="AN1-like_Znf"/>
</dbReference>
<comment type="function">
    <text evidence="1">May be involved in environmental stress response.</text>
</comment>
<keyword evidence="2" id="KW-0479">Metal-binding</keyword>
<dbReference type="EMBL" id="LFYR01000643">
    <property type="protein sequence ID" value="KMZ72095.1"/>
    <property type="molecule type" value="Genomic_DNA"/>
</dbReference>
<dbReference type="SUPFAM" id="SSF118310">
    <property type="entry name" value="AN1-like Zinc finger"/>
    <property type="match status" value="2"/>
</dbReference>
<keyword evidence="10" id="KW-1185">Reference proteome</keyword>
<dbReference type="Gene3D" id="4.10.1110.10">
    <property type="entry name" value="AN1-like Zinc finger"/>
    <property type="match status" value="2"/>
</dbReference>
<evidence type="ECO:0000256" key="1">
    <source>
        <dbReference type="ARBA" id="ARBA00003732"/>
    </source>
</evidence>
<name>A0A0K9PV38_ZOSMR</name>
<keyword evidence="4 7" id="KW-0863">Zinc-finger</keyword>
<keyword evidence="5" id="KW-0862">Zinc</keyword>
<dbReference type="PROSITE" id="PS51039">
    <property type="entry name" value="ZF_AN1"/>
    <property type="match status" value="2"/>
</dbReference>
<dbReference type="OrthoDB" id="431929at2759"/>
<evidence type="ECO:0000256" key="4">
    <source>
        <dbReference type="ARBA" id="ARBA00022771"/>
    </source>
</evidence>
<evidence type="ECO:0000313" key="9">
    <source>
        <dbReference type="EMBL" id="KMZ72095.1"/>
    </source>
</evidence>
<dbReference type="OMA" id="YKSHECP"/>
<dbReference type="Proteomes" id="UP000036987">
    <property type="component" value="Unassembled WGS sequence"/>
</dbReference>
<evidence type="ECO:0000256" key="6">
    <source>
        <dbReference type="ARBA" id="ARBA00023016"/>
    </source>
</evidence>
<proteinExistence type="predicted"/>
<comment type="caution">
    <text evidence="9">The sequence shown here is derived from an EMBL/GenBank/DDBJ whole genome shotgun (WGS) entry which is preliminary data.</text>
</comment>
<dbReference type="GO" id="GO:0005737">
    <property type="term" value="C:cytoplasm"/>
    <property type="evidence" value="ECO:0000318"/>
    <property type="project" value="GO_Central"/>
</dbReference>
<evidence type="ECO:0000256" key="7">
    <source>
        <dbReference type="PROSITE-ProRule" id="PRU00449"/>
    </source>
</evidence>
<keyword evidence="3" id="KW-0677">Repeat</keyword>
<feature type="domain" description="AN1-type" evidence="8">
    <location>
        <begin position="9"/>
        <end position="57"/>
    </location>
</feature>
<feature type="domain" description="AN1-type" evidence="8">
    <location>
        <begin position="96"/>
        <end position="146"/>
    </location>
</feature>
<dbReference type="PANTHER" id="PTHR14677">
    <property type="entry name" value="ARSENITE INDUCUBLE RNA ASSOCIATED PROTEIN AIP-1-RELATED"/>
    <property type="match status" value="1"/>
</dbReference>
<evidence type="ECO:0000256" key="3">
    <source>
        <dbReference type="ARBA" id="ARBA00022737"/>
    </source>
</evidence>
<dbReference type="FunFam" id="4.10.1110.10:FF:000003">
    <property type="entry name" value="AN1-type zinc finger protein 2B isoform X1"/>
    <property type="match status" value="1"/>
</dbReference>
<evidence type="ECO:0000259" key="8">
    <source>
        <dbReference type="PROSITE" id="PS51039"/>
    </source>
</evidence>
<accession>A0A0K9PV38</accession>
<dbReference type="AlphaFoldDB" id="A0A0K9PV38"/>
<dbReference type="Pfam" id="PF01428">
    <property type="entry name" value="zf-AN1"/>
    <property type="match status" value="2"/>
</dbReference>
<gene>
    <name evidence="9" type="ORF">ZOSMA_16G00600</name>
</gene>
<reference evidence="10" key="1">
    <citation type="journal article" date="2016" name="Nature">
        <title>The genome of the seagrass Zostera marina reveals angiosperm adaptation to the sea.</title>
        <authorList>
            <person name="Olsen J.L."/>
            <person name="Rouze P."/>
            <person name="Verhelst B."/>
            <person name="Lin Y.-C."/>
            <person name="Bayer T."/>
            <person name="Collen J."/>
            <person name="Dattolo E."/>
            <person name="De Paoli E."/>
            <person name="Dittami S."/>
            <person name="Maumus F."/>
            <person name="Michel G."/>
            <person name="Kersting A."/>
            <person name="Lauritano C."/>
            <person name="Lohaus R."/>
            <person name="Toepel M."/>
            <person name="Tonon T."/>
            <person name="Vanneste K."/>
            <person name="Amirebrahimi M."/>
            <person name="Brakel J."/>
            <person name="Bostroem C."/>
            <person name="Chovatia M."/>
            <person name="Grimwood J."/>
            <person name="Jenkins J.W."/>
            <person name="Jueterbock A."/>
            <person name="Mraz A."/>
            <person name="Stam W.T."/>
            <person name="Tice H."/>
            <person name="Bornberg-Bauer E."/>
            <person name="Green P.J."/>
            <person name="Pearson G.A."/>
            <person name="Procaccini G."/>
            <person name="Duarte C.M."/>
            <person name="Schmutz J."/>
            <person name="Reusch T.B.H."/>
            <person name="Van de Peer Y."/>
        </authorList>
    </citation>
    <scope>NUCLEOTIDE SEQUENCE [LARGE SCALE GENOMIC DNA]</scope>
    <source>
        <strain evidence="10">cv. Finnish</strain>
    </source>
</reference>